<reference evidence="1 2" key="1">
    <citation type="journal article" date="2020" name="Cell">
        <title>Large-Scale Comparative Analyses of Tick Genomes Elucidate Their Genetic Diversity and Vector Capacities.</title>
        <authorList>
            <consortium name="Tick Genome and Microbiome Consortium (TIGMIC)"/>
            <person name="Jia N."/>
            <person name="Wang J."/>
            <person name="Shi W."/>
            <person name="Du L."/>
            <person name="Sun Y."/>
            <person name="Zhan W."/>
            <person name="Jiang J.F."/>
            <person name="Wang Q."/>
            <person name="Zhang B."/>
            <person name="Ji P."/>
            <person name="Bell-Sakyi L."/>
            <person name="Cui X.M."/>
            <person name="Yuan T.T."/>
            <person name="Jiang B.G."/>
            <person name="Yang W.F."/>
            <person name="Lam T.T."/>
            <person name="Chang Q.C."/>
            <person name="Ding S.J."/>
            <person name="Wang X.J."/>
            <person name="Zhu J.G."/>
            <person name="Ruan X.D."/>
            <person name="Zhao L."/>
            <person name="Wei J.T."/>
            <person name="Ye R.Z."/>
            <person name="Que T.C."/>
            <person name="Du C.H."/>
            <person name="Zhou Y.H."/>
            <person name="Cheng J.X."/>
            <person name="Dai P.F."/>
            <person name="Guo W.B."/>
            <person name="Han X.H."/>
            <person name="Huang E.J."/>
            <person name="Li L.F."/>
            <person name="Wei W."/>
            <person name="Gao Y.C."/>
            <person name="Liu J.Z."/>
            <person name="Shao H.Z."/>
            <person name="Wang X."/>
            <person name="Wang C.C."/>
            <person name="Yang T.C."/>
            <person name="Huo Q.B."/>
            <person name="Li W."/>
            <person name="Chen H.Y."/>
            <person name="Chen S.E."/>
            <person name="Zhou L.G."/>
            <person name="Ni X.B."/>
            <person name="Tian J.H."/>
            <person name="Sheng Y."/>
            <person name="Liu T."/>
            <person name="Pan Y.S."/>
            <person name="Xia L.Y."/>
            <person name="Li J."/>
            <person name="Zhao F."/>
            <person name="Cao W.C."/>
        </authorList>
    </citation>
    <scope>NUCLEOTIDE SEQUENCE [LARGE SCALE GENOMIC DNA]</scope>
    <source>
        <strain evidence="1">HaeL-2018</strain>
    </source>
</reference>
<accession>A0A9J6FXJ6</accession>
<comment type="caution">
    <text evidence="1">The sequence shown here is derived from an EMBL/GenBank/DDBJ whole genome shotgun (WGS) entry which is preliminary data.</text>
</comment>
<evidence type="ECO:0000313" key="2">
    <source>
        <dbReference type="Proteomes" id="UP000821853"/>
    </source>
</evidence>
<sequence>MDQGIIETTEELYRKAVLRRMLSAYDASKGYNIDLLGALHLLNILWKELAPSKVANCFGTPAFPAPLSATLTMTSLMGLDLRRSARGCS</sequence>
<name>A0A9J6FXJ6_HAELO</name>
<keyword evidence="2" id="KW-1185">Reference proteome</keyword>
<protein>
    <submittedName>
        <fullName evidence="1">Uncharacterized protein</fullName>
    </submittedName>
</protein>
<dbReference type="AlphaFoldDB" id="A0A9J6FXJ6"/>
<dbReference type="VEuPathDB" id="VectorBase:HLOH_047757"/>
<dbReference type="OrthoDB" id="125347at2759"/>
<dbReference type="EMBL" id="JABSTR010000004">
    <property type="protein sequence ID" value="KAH9367986.1"/>
    <property type="molecule type" value="Genomic_DNA"/>
</dbReference>
<organism evidence="1 2">
    <name type="scientific">Haemaphysalis longicornis</name>
    <name type="common">Bush tick</name>
    <dbReference type="NCBI Taxonomy" id="44386"/>
    <lineage>
        <taxon>Eukaryota</taxon>
        <taxon>Metazoa</taxon>
        <taxon>Ecdysozoa</taxon>
        <taxon>Arthropoda</taxon>
        <taxon>Chelicerata</taxon>
        <taxon>Arachnida</taxon>
        <taxon>Acari</taxon>
        <taxon>Parasitiformes</taxon>
        <taxon>Ixodida</taxon>
        <taxon>Ixodoidea</taxon>
        <taxon>Ixodidae</taxon>
        <taxon>Haemaphysalinae</taxon>
        <taxon>Haemaphysalis</taxon>
    </lineage>
</organism>
<dbReference type="Proteomes" id="UP000821853">
    <property type="component" value="Chromosome 2"/>
</dbReference>
<evidence type="ECO:0000313" key="1">
    <source>
        <dbReference type="EMBL" id="KAH9367986.1"/>
    </source>
</evidence>
<gene>
    <name evidence="1" type="ORF">HPB48_010091</name>
</gene>
<proteinExistence type="predicted"/>